<name>A0A0D2A2G3_9PEZI</name>
<evidence type="ECO:0000313" key="2">
    <source>
        <dbReference type="EMBL" id="KIW00505.1"/>
    </source>
</evidence>
<keyword evidence="3" id="KW-1185">Reference proteome</keyword>
<dbReference type="SUPFAM" id="SSF53335">
    <property type="entry name" value="S-adenosyl-L-methionine-dependent methyltransferases"/>
    <property type="match status" value="1"/>
</dbReference>
<dbReference type="VEuPathDB" id="FungiDB:PV09_08025"/>
<dbReference type="Proteomes" id="UP000053259">
    <property type="component" value="Unassembled WGS sequence"/>
</dbReference>
<reference evidence="2 3" key="1">
    <citation type="submission" date="2015-01" db="EMBL/GenBank/DDBJ databases">
        <title>The Genome Sequence of Ochroconis gallopava CBS43764.</title>
        <authorList>
            <consortium name="The Broad Institute Genomics Platform"/>
            <person name="Cuomo C."/>
            <person name="de Hoog S."/>
            <person name="Gorbushina A."/>
            <person name="Stielow B."/>
            <person name="Teixiera M."/>
            <person name="Abouelleil A."/>
            <person name="Chapman S.B."/>
            <person name="Priest M."/>
            <person name="Young S.K."/>
            <person name="Wortman J."/>
            <person name="Nusbaum C."/>
            <person name="Birren B."/>
        </authorList>
    </citation>
    <scope>NUCLEOTIDE SEQUENCE [LARGE SCALE GENOMIC DNA]</scope>
    <source>
        <strain evidence="2 3">CBS 43764</strain>
    </source>
</reference>
<evidence type="ECO:0000259" key="1">
    <source>
        <dbReference type="Pfam" id="PF13649"/>
    </source>
</evidence>
<evidence type="ECO:0000313" key="3">
    <source>
        <dbReference type="Proteomes" id="UP000053259"/>
    </source>
</evidence>
<feature type="domain" description="Methyltransferase" evidence="1">
    <location>
        <begin position="50"/>
        <end position="150"/>
    </location>
</feature>
<dbReference type="EMBL" id="KN847563">
    <property type="protein sequence ID" value="KIW00505.1"/>
    <property type="molecule type" value="Genomic_DNA"/>
</dbReference>
<dbReference type="InterPro" id="IPR029063">
    <property type="entry name" value="SAM-dependent_MTases_sf"/>
</dbReference>
<dbReference type="GeneID" id="27315998"/>
<proteinExistence type="predicted"/>
<sequence>MVTKVNNSEIGKAFSDHADFYKKGNQMTSMVAKFGLEKLPPIDANSVVHDNASGPGVCTFVITNSFDNNINAIPRIYGTDFAQGMIDQFQAELERRQLGDKVSAQVMNSTSLSFEDNKFTHVFMNAAISMADEIAVKMAGEIYRTLQPGGAACVTSWSKSGVGLVENVSKRIRPDLPPVIVIAPEWSTKEKLVETLVAGGFAASNIEVHHIDVECDFGTEDARLAYFCHPFWDLWKKGWSDEEKTKWNKVMEEELIEYFGRGSMVRGSSWVGIAKK</sequence>
<dbReference type="Gene3D" id="3.40.50.150">
    <property type="entry name" value="Vaccinia Virus protein VP39"/>
    <property type="match status" value="1"/>
</dbReference>
<dbReference type="InterPro" id="IPR041698">
    <property type="entry name" value="Methyltransf_25"/>
</dbReference>
<dbReference type="RefSeq" id="XP_016210374.1">
    <property type="nucleotide sequence ID" value="XM_016361870.1"/>
</dbReference>
<dbReference type="OrthoDB" id="2013972at2759"/>
<dbReference type="AlphaFoldDB" id="A0A0D2A2G3"/>
<protein>
    <recommendedName>
        <fullName evidence="1">Methyltransferase domain-containing protein</fullName>
    </recommendedName>
</protein>
<dbReference type="InParanoid" id="A0A0D2A2G3"/>
<dbReference type="CDD" id="cd02440">
    <property type="entry name" value="AdoMet_MTases"/>
    <property type="match status" value="1"/>
</dbReference>
<gene>
    <name evidence="2" type="ORF">PV09_08025</name>
</gene>
<organism evidence="2 3">
    <name type="scientific">Verruconis gallopava</name>
    <dbReference type="NCBI Taxonomy" id="253628"/>
    <lineage>
        <taxon>Eukaryota</taxon>
        <taxon>Fungi</taxon>
        <taxon>Dikarya</taxon>
        <taxon>Ascomycota</taxon>
        <taxon>Pezizomycotina</taxon>
        <taxon>Dothideomycetes</taxon>
        <taxon>Pleosporomycetidae</taxon>
        <taxon>Venturiales</taxon>
        <taxon>Sympoventuriaceae</taxon>
        <taxon>Verruconis</taxon>
    </lineage>
</organism>
<dbReference type="HOGENOM" id="CLU_065416_2_1_1"/>
<accession>A0A0D2A2G3</accession>
<dbReference type="Pfam" id="PF13649">
    <property type="entry name" value="Methyltransf_25"/>
    <property type="match status" value="1"/>
</dbReference>